<proteinExistence type="predicted"/>
<evidence type="ECO:0000313" key="1">
    <source>
        <dbReference type="EMBL" id="VFK50918.1"/>
    </source>
</evidence>
<accession>A0A450ZB72</accession>
<dbReference type="EMBL" id="CAADFX010000003">
    <property type="protein sequence ID" value="VFK50918.1"/>
    <property type="molecule type" value="Genomic_DNA"/>
</dbReference>
<organism evidence="1">
    <name type="scientific">Candidatus Kentrum sp. TUN</name>
    <dbReference type="NCBI Taxonomy" id="2126343"/>
    <lineage>
        <taxon>Bacteria</taxon>
        <taxon>Pseudomonadati</taxon>
        <taxon>Pseudomonadota</taxon>
        <taxon>Gammaproteobacteria</taxon>
        <taxon>Candidatus Kentrum</taxon>
    </lineage>
</organism>
<protein>
    <submittedName>
        <fullName evidence="1">Uncharacterized protein</fullName>
    </submittedName>
</protein>
<gene>
    <name evidence="1" type="ORF">BECKTUN1418D_GA0071000_100322</name>
</gene>
<sequence length="135" mass="15066">MAGLVSFVIKSIERMVKSIGFATESVDFAMQPTNFVIELIDFVAKSIDFTVKLMDFVIKSVDFFMGKGGTEGDATGVYGRYSLASGASTKGNSHKKTQRGRSAKILYGHEKHKNAQKKAFDFCVFLRFWWLNSSD</sequence>
<dbReference type="AlphaFoldDB" id="A0A450ZB72"/>
<name>A0A450ZB72_9GAMM</name>
<reference evidence="1" key="1">
    <citation type="submission" date="2019-02" db="EMBL/GenBank/DDBJ databases">
        <authorList>
            <person name="Gruber-Vodicka R. H."/>
            <person name="Seah K. B. B."/>
        </authorList>
    </citation>
    <scope>NUCLEOTIDE SEQUENCE</scope>
    <source>
        <strain evidence="1">BECK_BY1</strain>
    </source>
</reference>